<evidence type="ECO:0000256" key="7">
    <source>
        <dbReference type="ARBA" id="ARBA00023180"/>
    </source>
</evidence>
<keyword evidence="9" id="KW-0472">Membrane</keyword>
<dbReference type="GO" id="GO:0005774">
    <property type="term" value="C:vacuolar membrane"/>
    <property type="evidence" value="ECO:0007669"/>
    <property type="project" value="UniProtKB-SubCell"/>
</dbReference>
<dbReference type="EMBL" id="FNAO01000001">
    <property type="protein sequence ID" value="SDD63864.1"/>
    <property type="molecule type" value="Genomic_DNA"/>
</dbReference>
<name>A0A1G6WDM7_9FLAO</name>
<evidence type="ECO:0000256" key="1">
    <source>
        <dbReference type="ARBA" id="ARBA00003273"/>
    </source>
</evidence>
<feature type="transmembrane region" description="Helical" evidence="9">
    <location>
        <begin position="507"/>
        <end position="528"/>
    </location>
</feature>
<evidence type="ECO:0000256" key="6">
    <source>
        <dbReference type="ARBA" id="ARBA00022989"/>
    </source>
</evidence>
<dbReference type="PANTHER" id="PTHR12147:SF58">
    <property type="entry name" value="VACUOLAR MEMBRANE PROTEASE"/>
    <property type="match status" value="1"/>
</dbReference>
<evidence type="ECO:0000256" key="9">
    <source>
        <dbReference type="SAM" id="Phobius"/>
    </source>
</evidence>
<dbReference type="GO" id="GO:0008235">
    <property type="term" value="F:metalloexopeptidase activity"/>
    <property type="evidence" value="ECO:0007669"/>
    <property type="project" value="InterPro"/>
</dbReference>
<sequence>MKKLASVLSLLLVLLAIYWSFRASMPVYKSDAALSDTLFSTDRALTHVKALSQKPHGVGFPAHEKVRKYLIDELKKMGLKTSTQEGYSLGKGTNLSKAKNILARIEGTGNGKALLLLSHYDSSPHSSLGASDAGSGVATILESVRAFLSTGKQPKNDIIILISDAEELGLNGAQLFVDKHPWAKDVGLVLNFEARGSGGPSYAFIETNRGNQNLLLEFIEAHPEYPMANSLYYSIYKMLPNDTDLTVFRENRDIDGFNFAFIDDHYDYHTAQDAYERLDKNTLAHQGSYLMPLLHHFVNADLNHLKSLNDFVYFNMPFFGMVSYPFEWIWPMFGLAVISFIVLIIYGFRRQTLKVRGILGGFLPLLITLAINGIVGFYTWPMLKSMYPGYQDILHGFTYNGHTYIAAFVLFAVSVCFGTYYNFRRIAVADLLVAPLLLWIVLCGLLAVYLEGASFFIVPVFGLLAAWYVAMDQKRPSLFLMVFLALPAIWLYSPLIVGFTVGLGLKMLVASTLLTTLTFFLLLPVFGFYRNKKSLAYIGLVLFFGYFVSAHFNSGFDADTAKPSSLVYIINEDANSAQWATYDQVLIDWNNAFLGKEKQSAETGSLPILSSKYNLGFSYVADAEMKGIKGPSLEKKRDTIIGEERLLEIRIVPQRNVNRLEIFTNNSPIISASVNGLPLSSYDLPNKNTHRLVTHYISDNDATELRLTIPKTERLVLTFNEASNDLLQHPFFEVPQRPANSIPMPFVLNDAIITVKTLVFDIGEE</sequence>
<proteinExistence type="inferred from homology"/>
<dbReference type="AlphaFoldDB" id="A0A1G6WDM7"/>
<dbReference type="STRING" id="641691.SAMN05421636_101275"/>
<evidence type="ECO:0000256" key="2">
    <source>
        <dbReference type="ARBA" id="ARBA00004128"/>
    </source>
</evidence>
<protein>
    <recommendedName>
        <fullName evidence="4">Vacuolar membrane protease</fullName>
    </recommendedName>
    <alternativeName>
        <fullName evidence="8">FXNA-related family protease 1</fullName>
    </alternativeName>
</protein>
<keyword evidence="5" id="KW-0926">Vacuole</keyword>
<evidence type="ECO:0000259" key="10">
    <source>
        <dbReference type="Pfam" id="PF04389"/>
    </source>
</evidence>
<comment type="function">
    <text evidence="1">May be involved in vacuolar sorting and osmoregulation.</text>
</comment>
<dbReference type="InterPro" id="IPR007484">
    <property type="entry name" value="Peptidase_M28"/>
</dbReference>
<accession>A0A1G6WDM7</accession>
<dbReference type="Pfam" id="PF04389">
    <property type="entry name" value="Peptidase_M28"/>
    <property type="match status" value="1"/>
</dbReference>
<dbReference type="SUPFAM" id="SSF53187">
    <property type="entry name" value="Zn-dependent exopeptidases"/>
    <property type="match status" value="1"/>
</dbReference>
<keyword evidence="6 9" id="KW-1133">Transmembrane helix</keyword>
<feature type="transmembrane region" description="Helical" evidence="9">
    <location>
        <begin position="401"/>
        <end position="421"/>
    </location>
</feature>
<feature type="domain" description="Peptidase M28" evidence="10">
    <location>
        <begin position="100"/>
        <end position="289"/>
    </location>
</feature>
<dbReference type="Proteomes" id="UP000199109">
    <property type="component" value="Unassembled WGS sequence"/>
</dbReference>
<evidence type="ECO:0000256" key="8">
    <source>
        <dbReference type="ARBA" id="ARBA00031512"/>
    </source>
</evidence>
<evidence type="ECO:0000313" key="11">
    <source>
        <dbReference type="EMBL" id="SDD63864.1"/>
    </source>
</evidence>
<reference evidence="11 12" key="1">
    <citation type="submission" date="2016-10" db="EMBL/GenBank/DDBJ databases">
        <authorList>
            <person name="de Groot N.N."/>
        </authorList>
    </citation>
    <scope>NUCLEOTIDE SEQUENCE [LARGE SCALE GENOMIC DNA]</scope>
    <source>
        <strain evidence="11 12">DSM 23421</strain>
    </source>
</reference>
<keyword evidence="9" id="KW-0812">Transmembrane</keyword>
<feature type="transmembrane region" description="Helical" evidence="9">
    <location>
        <begin position="453"/>
        <end position="471"/>
    </location>
</feature>
<organism evidence="11 12">
    <name type="scientific">Pricia antarctica</name>
    <dbReference type="NCBI Taxonomy" id="641691"/>
    <lineage>
        <taxon>Bacteria</taxon>
        <taxon>Pseudomonadati</taxon>
        <taxon>Bacteroidota</taxon>
        <taxon>Flavobacteriia</taxon>
        <taxon>Flavobacteriales</taxon>
        <taxon>Flavobacteriaceae</taxon>
        <taxon>Pricia</taxon>
    </lineage>
</organism>
<feature type="transmembrane region" description="Helical" evidence="9">
    <location>
        <begin position="535"/>
        <end position="552"/>
    </location>
</feature>
<evidence type="ECO:0000256" key="4">
    <source>
        <dbReference type="ARBA" id="ARBA00017435"/>
    </source>
</evidence>
<feature type="transmembrane region" description="Helical" evidence="9">
    <location>
        <begin position="328"/>
        <end position="346"/>
    </location>
</feature>
<gene>
    <name evidence="11" type="ORF">SAMN05421636_101275</name>
</gene>
<feature type="transmembrane region" description="Helical" evidence="9">
    <location>
        <begin position="478"/>
        <end position="501"/>
    </location>
</feature>
<dbReference type="Gene3D" id="3.40.630.10">
    <property type="entry name" value="Zn peptidases"/>
    <property type="match status" value="1"/>
</dbReference>
<evidence type="ECO:0000256" key="5">
    <source>
        <dbReference type="ARBA" id="ARBA00022554"/>
    </source>
</evidence>
<evidence type="ECO:0000313" key="12">
    <source>
        <dbReference type="Proteomes" id="UP000199109"/>
    </source>
</evidence>
<comment type="similarity">
    <text evidence="3">Belongs to the peptidase M28 family.</text>
</comment>
<feature type="transmembrane region" description="Helical" evidence="9">
    <location>
        <begin position="358"/>
        <end position="381"/>
    </location>
</feature>
<dbReference type="RefSeq" id="WP_091864943.1">
    <property type="nucleotide sequence ID" value="NZ_FNAO01000001.1"/>
</dbReference>
<comment type="subcellular location">
    <subcellularLocation>
        <location evidence="2">Vacuole membrane</location>
        <topology evidence="2">Multi-pass membrane protein</topology>
    </subcellularLocation>
</comment>
<keyword evidence="12" id="KW-1185">Reference proteome</keyword>
<dbReference type="InterPro" id="IPR045175">
    <property type="entry name" value="M28_fam"/>
</dbReference>
<dbReference type="GO" id="GO:0006508">
    <property type="term" value="P:proteolysis"/>
    <property type="evidence" value="ECO:0007669"/>
    <property type="project" value="InterPro"/>
</dbReference>
<dbReference type="PANTHER" id="PTHR12147">
    <property type="entry name" value="METALLOPEPTIDASE M28 FAMILY MEMBER"/>
    <property type="match status" value="1"/>
</dbReference>
<keyword evidence="7" id="KW-0325">Glycoprotein</keyword>
<feature type="transmembrane region" description="Helical" evidence="9">
    <location>
        <begin position="428"/>
        <end position="447"/>
    </location>
</feature>
<evidence type="ECO:0000256" key="3">
    <source>
        <dbReference type="ARBA" id="ARBA00010918"/>
    </source>
</evidence>
<dbReference type="OrthoDB" id="9778250at2"/>